<reference evidence="1 2" key="1">
    <citation type="journal article" date="2019" name="Int. J. Syst. Evol. Microbiol.">
        <title>The Global Catalogue of Microorganisms (GCM) 10K type strain sequencing project: providing services to taxonomists for standard genome sequencing and annotation.</title>
        <authorList>
            <consortium name="The Broad Institute Genomics Platform"/>
            <consortium name="The Broad Institute Genome Sequencing Center for Infectious Disease"/>
            <person name="Wu L."/>
            <person name="Ma J."/>
        </authorList>
    </citation>
    <scope>NUCLEOTIDE SEQUENCE [LARGE SCALE GENOMIC DNA]</scope>
    <source>
        <strain evidence="1 2">JCM 14326</strain>
    </source>
</reference>
<proteinExistence type="predicted"/>
<dbReference type="Proteomes" id="UP001501094">
    <property type="component" value="Unassembled WGS sequence"/>
</dbReference>
<dbReference type="RefSeq" id="WP_344104273.1">
    <property type="nucleotide sequence ID" value="NZ_BAAANL010000006.1"/>
</dbReference>
<protein>
    <recommendedName>
        <fullName evidence="3">PIN domain-containing protein</fullName>
    </recommendedName>
</protein>
<evidence type="ECO:0000313" key="1">
    <source>
        <dbReference type="EMBL" id="GAA1868945.1"/>
    </source>
</evidence>
<keyword evidence="2" id="KW-1185">Reference proteome</keyword>
<sequence>MSSARHEYVVDNNTLSRLTRAQRASSFFREHCHIPSEVLHEARGLPDIATLKANEYPTTAGVLKFLIDVMASVPVGDTKLVDLYANRGNADPLLIACALDGRRADNEFLFGPTWVVVSEDKAVRAKAEEFELKVMTNDEFVAVLEDGLPPADAESGLTIR</sequence>
<evidence type="ECO:0000313" key="2">
    <source>
        <dbReference type="Proteomes" id="UP001501094"/>
    </source>
</evidence>
<gene>
    <name evidence="1" type="ORF">GCM10009751_29520</name>
</gene>
<accession>A0ABN2NH04</accession>
<evidence type="ECO:0008006" key="3">
    <source>
        <dbReference type="Google" id="ProtNLM"/>
    </source>
</evidence>
<comment type="caution">
    <text evidence="1">The sequence shown here is derived from an EMBL/GenBank/DDBJ whole genome shotgun (WGS) entry which is preliminary data.</text>
</comment>
<organism evidence="1 2">
    <name type="scientific">Myceligenerans crystallogenes</name>
    <dbReference type="NCBI Taxonomy" id="316335"/>
    <lineage>
        <taxon>Bacteria</taxon>
        <taxon>Bacillati</taxon>
        <taxon>Actinomycetota</taxon>
        <taxon>Actinomycetes</taxon>
        <taxon>Micrococcales</taxon>
        <taxon>Promicromonosporaceae</taxon>
        <taxon>Myceligenerans</taxon>
    </lineage>
</organism>
<dbReference type="EMBL" id="BAAANL010000006">
    <property type="protein sequence ID" value="GAA1868945.1"/>
    <property type="molecule type" value="Genomic_DNA"/>
</dbReference>
<name>A0ABN2NH04_9MICO</name>